<evidence type="ECO:0000256" key="9">
    <source>
        <dbReference type="PROSITE-ProRule" id="PRU01091"/>
    </source>
</evidence>
<accession>A0A498CNG0</accession>
<dbReference type="PROSITE" id="PS50110">
    <property type="entry name" value="RESPONSE_REGULATORY"/>
    <property type="match status" value="1"/>
</dbReference>
<dbReference type="Pfam" id="PF00486">
    <property type="entry name" value="Trans_reg_C"/>
    <property type="match status" value="1"/>
</dbReference>
<keyword evidence="2 8" id="KW-0597">Phosphoprotein</keyword>
<gene>
    <name evidence="12" type="ORF">D4A47_05495</name>
</gene>
<name>A0A498CNG0_9FIRM</name>
<feature type="domain" description="OmpR/PhoB-type" evidence="11">
    <location>
        <begin position="125"/>
        <end position="223"/>
    </location>
</feature>
<dbReference type="PANTHER" id="PTHR48111:SF22">
    <property type="entry name" value="REGULATOR OF RPOS"/>
    <property type="match status" value="1"/>
</dbReference>
<dbReference type="SMART" id="SM00448">
    <property type="entry name" value="REC"/>
    <property type="match status" value="1"/>
</dbReference>
<dbReference type="InterPro" id="IPR039420">
    <property type="entry name" value="WalR-like"/>
</dbReference>
<dbReference type="InterPro" id="IPR011006">
    <property type="entry name" value="CheY-like_superfamily"/>
</dbReference>
<dbReference type="Gene3D" id="6.10.250.690">
    <property type="match status" value="1"/>
</dbReference>
<evidence type="ECO:0000256" key="1">
    <source>
        <dbReference type="ARBA" id="ARBA00018672"/>
    </source>
</evidence>
<dbReference type="Gene3D" id="3.40.50.2300">
    <property type="match status" value="1"/>
</dbReference>
<comment type="function">
    <text evidence="7">May play the central regulatory role in sporulation. It may be an element of the effector pathway responsible for the activation of sporulation genes in response to nutritional stress. Spo0A may act in concert with spo0H (a sigma factor) to control the expression of some genes that are critical to the sporulation process.</text>
</comment>
<evidence type="ECO:0000313" key="12">
    <source>
        <dbReference type="EMBL" id="RLL12428.1"/>
    </source>
</evidence>
<dbReference type="GO" id="GO:0000976">
    <property type="term" value="F:transcription cis-regulatory region binding"/>
    <property type="evidence" value="ECO:0007669"/>
    <property type="project" value="TreeGrafter"/>
</dbReference>
<evidence type="ECO:0000259" key="11">
    <source>
        <dbReference type="PROSITE" id="PS51755"/>
    </source>
</evidence>
<evidence type="ECO:0000256" key="3">
    <source>
        <dbReference type="ARBA" id="ARBA00023012"/>
    </source>
</evidence>
<dbReference type="SUPFAM" id="SSF52172">
    <property type="entry name" value="CheY-like"/>
    <property type="match status" value="1"/>
</dbReference>
<dbReference type="InterPro" id="IPR016032">
    <property type="entry name" value="Sig_transdc_resp-reg_C-effctor"/>
</dbReference>
<feature type="modified residue" description="4-aspartylphosphate" evidence="8">
    <location>
        <position position="51"/>
    </location>
</feature>
<evidence type="ECO:0000256" key="5">
    <source>
        <dbReference type="ARBA" id="ARBA00023125"/>
    </source>
</evidence>
<dbReference type="RefSeq" id="WP_121586502.1">
    <property type="nucleotide sequence ID" value="NZ_RCHT01000006.1"/>
</dbReference>
<keyword evidence="6" id="KW-0804">Transcription</keyword>
<dbReference type="GO" id="GO:0006355">
    <property type="term" value="P:regulation of DNA-templated transcription"/>
    <property type="evidence" value="ECO:0007669"/>
    <property type="project" value="InterPro"/>
</dbReference>
<comment type="caution">
    <text evidence="12">The sequence shown here is derived from an EMBL/GenBank/DDBJ whole genome shotgun (WGS) entry which is preliminary data.</text>
</comment>
<dbReference type="EMBL" id="RCHT01000006">
    <property type="protein sequence ID" value="RLL12428.1"/>
    <property type="molecule type" value="Genomic_DNA"/>
</dbReference>
<sequence>MRILLVEDDVKLCEAVAFALNEEGFEVDVCHDGDDGLRWAREGAHDLILLDRMLPVMDGVTVLRKLRSGGIATPVLLVTALGSIGQRVEGLDAGADDYLVKPFAVEELLARVRAMCRRPRRWESSDVTEYGDIVFDATKKSLRGSSGGCALSKREAALIETLLKNPGQTLPRAVLLTRVWGPDAGVEDGNLDNYIHFLRRRLRSVGSRILIQTVRGVGYRLEEGDV</sequence>
<evidence type="ECO:0000313" key="13">
    <source>
        <dbReference type="Proteomes" id="UP000276301"/>
    </source>
</evidence>
<dbReference type="InterPro" id="IPR036388">
    <property type="entry name" value="WH-like_DNA-bd_sf"/>
</dbReference>
<evidence type="ECO:0000256" key="8">
    <source>
        <dbReference type="PROSITE-ProRule" id="PRU00169"/>
    </source>
</evidence>
<keyword evidence="13" id="KW-1185">Reference proteome</keyword>
<dbReference type="GO" id="GO:0032993">
    <property type="term" value="C:protein-DNA complex"/>
    <property type="evidence" value="ECO:0007669"/>
    <property type="project" value="TreeGrafter"/>
</dbReference>
<protein>
    <recommendedName>
        <fullName evidence="1">Stage 0 sporulation protein A homolog</fullName>
    </recommendedName>
</protein>
<proteinExistence type="predicted"/>
<dbReference type="AlphaFoldDB" id="A0A498CNG0"/>
<evidence type="ECO:0000256" key="6">
    <source>
        <dbReference type="ARBA" id="ARBA00023163"/>
    </source>
</evidence>
<dbReference type="InterPro" id="IPR001867">
    <property type="entry name" value="OmpR/PhoB-type_DNA-bd"/>
</dbReference>
<organism evidence="12 13">
    <name type="scientific">Anaerotruncus massiliensis</name>
    <name type="common">ex Liu et al. 2021</name>
    <dbReference type="NCBI Taxonomy" id="2321404"/>
    <lineage>
        <taxon>Bacteria</taxon>
        <taxon>Bacillati</taxon>
        <taxon>Bacillota</taxon>
        <taxon>Clostridia</taxon>
        <taxon>Eubacteriales</taxon>
        <taxon>Oscillospiraceae</taxon>
        <taxon>Anaerotruncus</taxon>
    </lineage>
</organism>
<dbReference type="Proteomes" id="UP000276301">
    <property type="component" value="Unassembled WGS sequence"/>
</dbReference>
<reference evidence="12 13" key="1">
    <citation type="submission" date="2018-10" db="EMBL/GenBank/DDBJ databases">
        <title>Anaerotruncus faecis sp. nov., isolated from human feces.</title>
        <authorList>
            <person name="Wang Y.-J."/>
        </authorList>
    </citation>
    <scope>NUCLEOTIDE SEQUENCE [LARGE SCALE GENOMIC DNA]</scope>
    <source>
        <strain evidence="12 13">22A2-44</strain>
    </source>
</reference>
<evidence type="ECO:0000259" key="10">
    <source>
        <dbReference type="PROSITE" id="PS50110"/>
    </source>
</evidence>
<dbReference type="PANTHER" id="PTHR48111">
    <property type="entry name" value="REGULATOR OF RPOS"/>
    <property type="match status" value="1"/>
</dbReference>
<dbReference type="InterPro" id="IPR001789">
    <property type="entry name" value="Sig_transdc_resp-reg_receiver"/>
</dbReference>
<dbReference type="CDD" id="cd00383">
    <property type="entry name" value="trans_reg_C"/>
    <property type="match status" value="1"/>
</dbReference>
<keyword evidence="5 9" id="KW-0238">DNA-binding</keyword>
<keyword evidence="3" id="KW-0902">Two-component regulatory system</keyword>
<dbReference type="Pfam" id="PF00072">
    <property type="entry name" value="Response_reg"/>
    <property type="match status" value="1"/>
</dbReference>
<dbReference type="SMART" id="SM00862">
    <property type="entry name" value="Trans_reg_C"/>
    <property type="match status" value="1"/>
</dbReference>
<evidence type="ECO:0000256" key="7">
    <source>
        <dbReference type="ARBA" id="ARBA00024867"/>
    </source>
</evidence>
<evidence type="ECO:0000256" key="4">
    <source>
        <dbReference type="ARBA" id="ARBA00023015"/>
    </source>
</evidence>
<dbReference type="GO" id="GO:0005829">
    <property type="term" value="C:cytosol"/>
    <property type="evidence" value="ECO:0007669"/>
    <property type="project" value="TreeGrafter"/>
</dbReference>
<keyword evidence="4" id="KW-0805">Transcription regulation</keyword>
<dbReference type="PROSITE" id="PS51755">
    <property type="entry name" value="OMPR_PHOB"/>
    <property type="match status" value="1"/>
</dbReference>
<dbReference type="GO" id="GO:0000156">
    <property type="term" value="F:phosphorelay response regulator activity"/>
    <property type="evidence" value="ECO:0007669"/>
    <property type="project" value="TreeGrafter"/>
</dbReference>
<dbReference type="SUPFAM" id="SSF46894">
    <property type="entry name" value="C-terminal effector domain of the bipartite response regulators"/>
    <property type="match status" value="1"/>
</dbReference>
<feature type="domain" description="Response regulatory" evidence="10">
    <location>
        <begin position="2"/>
        <end position="116"/>
    </location>
</feature>
<evidence type="ECO:0000256" key="2">
    <source>
        <dbReference type="ARBA" id="ARBA00022553"/>
    </source>
</evidence>
<dbReference type="Gene3D" id="1.10.10.10">
    <property type="entry name" value="Winged helix-like DNA-binding domain superfamily/Winged helix DNA-binding domain"/>
    <property type="match status" value="1"/>
</dbReference>
<feature type="DNA-binding region" description="OmpR/PhoB-type" evidence="9">
    <location>
        <begin position="125"/>
        <end position="223"/>
    </location>
</feature>